<dbReference type="AlphaFoldDB" id="A0A7I8DD02"/>
<evidence type="ECO:0000256" key="7">
    <source>
        <dbReference type="ARBA" id="ARBA00023065"/>
    </source>
</evidence>
<keyword evidence="4" id="KW-1003">Cell membrane</keyword>
<evidence type="ECO:0000313" key="12">
    <source>
        <dbReference type="Proteomes" id="UP000593802"/>
    </source>
</evidence>
<reference evidence="11 12" key="1">
    <citation type="submission" date="2020-08" db="EMBL/GenBank/DDBJ databases">
        <title>Complete Genome Sequence of Effusibacillus dendaii Strain skT53, Isolated from Farmland soil.</title>
        <authorList>
            <person name="Konishi T."/>
            <person name="Kawasaki H."/>
        </authorList>
    </citation>
    <scope>NUCLEOTIDE SEQUENCE [LARGE SCALE GENOMIC DNA]</scope>
    <source>
        <strain evidence="12">skT53</strain>
    </source>
</reference>
<sequence>MEDYTSMESAAGDIIHSIFWLLVIVFIFGMFAGKFAHYLRVPDVAIFILAGILAGPVLHLIDLPASSAVNQFIMILGACLILFDGGRSISFQILRQVWPTILLLSVPGVIITAFITAFAAIYLLHLPMIYALLLASIIASTDPATLIPVFRQIRIDERVKQTVESESAFNDATGSILTFTVLGLALGTTTFSLSGTILEFVSMSLGGVGIGLVMGWITAVLMSEKKFGLFRDYPAVAYTTAAVASYVIADQLHFSGFMATFIAGVILGNHHSFRLPVSDVKLEAVGHFYEGITLMMRMLIFVLLGTQVNFASLTSFLLPGLAVVAVFMLIARPITVLSSTLPDRKAKWKWNEIAFMFWVRETGVIPAALLGIISGTGIAHMDVIASVTFLTILITVVLQASTTGWVAKKLGVTVPPSAESDRS</sequence>
<name>A0A7I8DD02_9BACL</name>
<feature type="transmembrane region" description="Helical" evidence="9">
    <location>
        <begin position="379"/>
        <end position="400"/>
    </location>
</feature>
<feature type="transmembrane region" description="Helical" evidence="9">
    <location>
        <begin position="200"/>
        <end position="221"/>
    </location>
</feature>
<feature type="transmembrane region" description="Helical" evidence="9">
    <location>
        <begin position="310"/>
        <end position="332"/>
    </location>
</feature>
<feature type="transmembrane region" description="Helical" evidence="9">
    <location>
        <begin position="67"/>
        <end position="85"/>
    </location>
</feature>
<protein>
    <submittedName>
        <fullName evidence="11">Sodium:proton antiporter</fullName>
    </submittedName>
</protein>
<feature type="transmembrane region" description="Helical" evidence="9">
    <location>
        <begin position="172"/>
        <end position="194"/>
    </location>
</feature>
<feature type="transmembrane region" description="Helical" evidence="9">
    <location>
        <begin position="353"/>
        <end position="373"/>
    </location>
</feature>
<gene>
    <name evidence="11" type="ORF">skT53_13950</name>
</gene>
<keyword evidence="7" id="KW-0406">Ion transport</keyword>
<evidence type="ECO:0000259" key="10">
    <source>
        <dbReference type="Pfam" id="PF00999"/>
    </source>
</evidence>
<evidence type="ECO:0000256" key="1">
    <source>
        <dbReference type="ARBA" id="ARBA00004651"/>
    </source>
</evidence>
<dbReference type="InterPro" id="IPR006153">
    <property type="entry name" value="Cation/H_exchanger_TM"/>
</dbReference>
<feature type="transmembrane region" description="Helical" evidence="9">
    <location>
        <begin position="285"/>
        <end position="304"/>
    </location>
</feature>
<feature type="transmembrane region" description="Helical" evidence="9">
    <location>
        <begin position="44"/>
        <end position="61"/>
    </location>
</feature>
<keyword evidence="12" id="KW-1185">Reference proteome</keyword>
<dbReference type="Gene3D" id="1.20.1530.20">
    <property type="match status" value="1"/>
</dbReference>
<keyword evidence="6 9" id="KW-1133">Transmembrane helix</keyword>
<dbReference type="GO" id="GO:1902600">
    <property type="term" value="P:proton transmembrane transport"/>
    <property type="evidence" value="ECO:0007669"/>
    <property type="project" value="InterPro"/>
</dbReference>
<accession>A0A7I8DD02</accession>
<feature type="domain" description="Cation/H+ exchanger transmembrane" evidence="10">
    <location>
        <begin position="24"/>
        <end position="409"/>
    </location>
</feature>
<evidence type="ECO:0000256" key="6">
    <source>
        <dbReference type="ARBA" id="ARBA00022989"/>
    </source>
</evidence>
<dbReference type="PANTHER" id="PTHR32507">
    <property type="entry name" value="NA(+)/H(+) ANTIPORTER 1"/>
    <property type="match status" value="1"/>
</dbReference>
<feature type="transmembrane region" description="Helical" evidence="9">
    <location>
        <begin position="97"/>
        <end position="123"/>
    </location>
</feature>
<evidence type="ECO:0000256" key="2">
    <source>
        <dbReference type="ARBA" id="ARBA00022448"/>
    </source>
</evidence>
<proteinExistence type="predicted"/>
<keyword evidence="8 9" id="KW-0472">Membrane</keyword>
<dbReference type="InterPro" id="IPR038770">
    <property type="entry name" value="Na+/solute_symporter_sf"/>
</dbReference>
<dbReference type="EMBL" id="AP023366">
    <property type="protein sequence ID" value="BCJ86410.1"/>
    <property type="molecule type" value="Genomic_DNA"/>
</dbReference>
<dbReference type="Proteomes" id="UP000593802">
    <property type="component" value="Chromosome"/>
</dbReference>
<dbReference type="Pfam" id="PF00999">
    <property type="entry name" value="Na_H_Exchanger"/>
    <property type="match status" value="1"/>
</dbReference>
<dbReference type="GO" id="GO:0015297">
    <property type="term" value="F:antiporter activity"/>
    <property type="evidence" value="ECO:0007669"/>
    <property type="project" value="UniProtKB-KW"/>
</dbReference>
<comment type="subcellular location">
    <subcellularLocation>
        <location evidence="1">Cell membrane</location>
        <topology evidence="1">Multi-pass membrane protein</topology>
    </subcellularLocation>
</comment>
<keyword evidence="3" id="KW-0050">Antiport</keyword>
<feature type="transmembrane region" description="Helical" evidence="9">
    <location>
        <begin position="255"/>
        <end position="273"/>
    </location>
</feature>
<dbReference type="GO" id="GO:0005886">
    <property type="term" value="C:plasma membrane"/>
    <property type="evidence" value="ECO:0007669"/>
    <property type="project" value="UniProtKB-SubCell"/>
</dbReference>
<feature type="transmembrane region" description="Helical" evidence="9">
    <location>
        <begin position="233"/>
        <end position="249"/>
    </location>
</feature>
<dbReference type="PANTHER" id="PTHR32507:SF0">
    <property type="entry name" value="NA(+)_H(+) ANTIPORTER 2-RELATED"/>
    <property type="match status" value="1"/>
</dbReference>
<evidence type="ECO:0000256" key="4">
    <source>
        <dbReference type="ARBA" id="ARBA00022475"/>
    </source>
</evidence>
<dbReference type="KEGG" id="eff:skT53_13950"/>
<evidence type="ECO:0000256" key="9">
    <source>
        <dbReference type="SAM" id="Phobius"/>
    </source>
</evidence>
<evidence type="ECO:0000256" key="5">
    <source>
        <dbReference type="ARBA" id="ARBA00022692"/>
    </source>
</evidence>
<evidence type="ECO:0000256" key="3">
    <source>
        <dbReference type="ARBA" id="ARBA00022449"/>
    </source>
</evidence>
<keyword evidence="2" id="KW-0813">Transport</keyword>
<feature type="transmembrane region" description="Helical" evidence="9">
    <location>
        <begin position="129"/>
        <end position="151"/>
    </location>
</feature>
<feature type="transmembrane region" description="Helical" evidence="9">
    <location>
        <begin position="14"/>
        <end position="32"/>
    </location>
</feature>
<evidence type="ECO:0000256" key="8">
    <source>
        <dbReference type="ARBA" id="ARBA00023136"/>
    </source>
</evidence>
<keyword evidence="5 9" id="KW-0812">Transmembrane</keyword>
<evidence type="ECO:0000313" key="11">
    <source>
        <dbReference type="EMBL" id="BCJ86410.1"/>
    </source>
</evidence>
<organism evidence="11 12">
    <name type="scientific">Effusibacillus dendaii</name>
    <dbReference type="NCBI Taxonomy" id="2743772"/>
    <lineage>
        <taxon>Bacteria</taxon>
        <taxon>Bacillati</taxon>
        <taxon>Bacillota</taxon>
        <taxon>Bacilli</taxon>
        <taxon>Bacillales</taxon>
        <taxon>Alicyclobacillaceae</taxon>
        <taxon>Effusibacillus</taxon>
    </lineage>
</organism>